<name>A0A1H5CJ49_RHOJO</name>
<organism evidence="2 3">
    <name type="scientific">Rhodococcus jostii</name>
    <dbReference type="NCBI Taxonomy" id="132919"/>
    <lineage>
        <taxon>Bacteria</taxon>
        <taxon>Bacillati</taxon>
        <taxon>Actinomycetota</taxon>
        <taxon>Actinomycetes</taxon>
        <taxon>Mycobacteriales</taxon>
        <taxon>Nocardiaceae</taxon>
        <taxon>Rhodococcus</taxon>
    </lineage>
</organism>
<dbReference type="AlphaFoldDB" id="A0A1H5CJ49"/>
<dbReference type="Proteomes" id="UP000183407">
    <property type="component" value="Unassembled WGS sequence"/>
</dbReference>
<reference evidence="3" key="1">
    <citation type="submission" date="2016-10" db="EMBL/GenBank/DDBJ databases">
        <authorList>
            <person name="Varghese N."/>
        </authorList>
    </citation>
    <scope>NUCLEOTIDE SEQUENCE [LARGE SCALE GENOMIC DNA]</scope>
    <source>
        <strain evidence="3">DSM 44719</strain>
    </source>
</reference>
<protein>
    <submittedName>
        <fullName evidence="2">Uncharacterized protein</fullName>
    </submittedName>
</protein>
<proteinExistence type="predicted"/>
<evidence type="ECO:0000313" key="3">
    <source>
        <dbReference type="Proteomes" id="UP000183407"/>
    </source>
</evidence>
<gene>
    <name evidence="2" type="ORF">SAMN04490220_5137</name>
</gene>
<feature type="region of interest" description="Disordered" evidence="1">
    <location>
        <begin position="157"/>
        <end position="178"/>
    </location>
</feature>
<evidence type="ECO:0000256" key="1">
    <source>
        <dbReference type="SAM" id="MobiDB-lite"/>
    </source>
</evidence>
<evidence type="ECO:0000313" key="2">
    <source>
        <dbReference type="EMBL" id="SED66444.1"/>
    </source>
</evidence>
<accession>A0A1H5CJ49</accession>
<sequence length="257" mass="27684">MCAAAATLILASGCGTSSRIEPSPAPTPQDREVLYSNVWSADQGIDLFGRGAELVRASYEAGDYTAFVGLENSYPGFGRAVGGEANHGDPAIEYFMTSLEAEQSAQAPGTSFAHITAYESTETSVSATVCNYQLFPQNGTNISLNPLNMAFRVELERTDDDPGRPGVPDADAAEQDPRAHRVPTWNVFEGWKVTKLHYLRRLNGDVIPQGCTDWWQQQFPAFAPNASGNLVPPAGFEPPTMPVAVQYPEWIGPAISG</sequence>
<dbReference type="EMBL" id="FNTL01000004">
    <property type="protein sequence ID" value="SED66444.1"/>
    <property type="molecule type" value="Genomic_DNA"/>
</dbReference>